<feature type="active site" evidence="8">
    <location>
        <position position="85"/>
    </location>
</feature>
<protein>
    <recommendedName>
        <fullName evidence="2">asparaginase</fullName>
        <ecNumber evidence="2">3.5.1.1</ecNumber>
    </recommendedName>
</protein>
<evidence type="ECO:0000256" key="4">
    <source>
        <dbReference type="ARBA" id="ARBA00049366"/>
    </source>
</evidence>
<dbReference type="STRING" id="604330.SAMN04489857_1532"/>
<dbReference type="GO" id="GO:0004067">
    <property type="term" value="F:asparaginase activity"/>
    <property type="evidence" value="ECO:0007669"/>
    <property type="project" value="UniProtKB-UniRule"/>
</dbReference>
<dbReference type="GO" id="GO:0006520">
    <property type="term" value="P:amino acid metabolic process"/>
    <property type="evidence" value="ECO:0007669"/>
    <property type="project" value="InterPro"/>
</dbReference>
<feature type="domain" description="L-asparaginase N-terminal" evidence="9">
    <location>
        <begin position="3"/>
        <end position="184"/>
    </location>
</feature>
<dbReference type="CDD" id="cd08963">
    <property type="entry name" value="L-asparaginase_I"/>
    <property type="match status" value="1"/>
</dbReference>
<dbReference type="InterPro" id="IPR036152">
    <property type="entry name" value="Asp/glu_Ase-like_sf"/>
</dbReference>
<evidence type="ECO:0000256" key="1">
    <source>
        <dbReference type="ARBA" id="ARBA00010518"/>
    </source>
</evidence>
<evidence type="ECO:0000256" key="6">
    <source>
        <dbReference type="PIRSR" id="PIRSR001220-2"/>
    </source>
</evidence>
<evidence type="ECO:0000256" key="8">
    <source>
        <dbReference type="PROSITE-ProRule" id="PRU10100"/>
    </source>
</evidence>
<keyword evidence="12" id="KW-1185">Reference proteome</keyword>
<dbReference type="InterPro" id="IPR041725">
    <property type="entry name" value="L-asparaginase_I"/>
</dbReference>
<feature type="domain" description="Asparaginase/glutaminase C-terminal" evidence="10">
    <location>
        <begin position="206"/>
        <end position="323"/>
    </location>
</feature>
<evidence type="ECO:0000256" key="7">
    <source>
        <dbReference type="PROSITE-ProRule" id="PRU10099"/>
    </source>
</evidence>
<proteinExistence type="inferred from homology"/>
<evidence type="ECO:0000313" key="11">
    <source>
        <dbReference type="EMBL" id="SDC34966.1"/>
    </source>
</evidence>
<dbReference type="InterPro" id="IPR040919">
    <property type="entry name" value="Asparaginase_C"/>
</dbReference>
<dbReference type="EMBL" id="FMZL01000010">
    <property type="protein sequence ID" value="SDC34966.1"/>
    <property type="molecule type" value="Genomic_DNA"/>
</dbReference>
<accession>A0A1G6KX54</accession>
<dbReference type="AlphaFoldDB" id="A0A1G6KX54"/>
<dbReference type="PIRSF" id="PIRSF500176">
    <property type="entry name" value="L_ASNase"/>
    <property type="match status" value="1"/>
</dbReference>
<feature type="binding site" evidence="6">
    <location>
        <begin position="85"/>
        <end position="86"/>
    </location>
    <ligand>
        <name>substrate</name>
    </ligand>
</feature>
<evidence type="ECO:0000259" key="10">
    <source>
        <dbReference type="Pfam" id="PF17763"/>
    </source>
</evidence>
<name>A0A1G6KX54_9ACTN</name>
<dbReference type="SUPFAM" id="SSF53774">
    <property type="entry name" value="Glutaminase/Asparaginase"/>
    <property type="match status" value="1"/>
</dbReference>
<feature type="active site" description="O-isoaspartyl threonine intermediate" evidence="5">
    <location>
        <position position="12"/>
    </location>
</feature>
<dbReference type="PANTHER" id="PTHR11707:SF28">
    <property type="entry name" value="60 KDA LYSOPHOSPHOLIPASE"/>
    <property type="match status" value="1"/>
</dbReference>
<dbReference type="PRINTS" id="PR00139">
    <property type="entry name" value="ASNGLNASE"/>
</dbReference>
<gene>
    <name evidence="11" type="ORF">SAMN04487824_11041</name>
</gene>
<evidence type="ECO:0000259" key="9">
    <source>
        <dbReference type="Pfam" id="PF00710"/>
    </source>
</evidence>
<comment type="similarity">
    <text evidence="1">Belongs to the asparaginase 1 family.</text>
</comment>
<dbReference type="Pfam" id="PF00710">
    <property type="entry name" value="Asparaginase"/>
    <property type="match status" value="1"/>
</dbReference>
<dbReference type="InterPro" id="IPR037152">
    <property type="entry name" value="L-asparaginase_N_sf"/>
</dbReference>
<dbReference type="InterPro" id="IPR027474">
    <property type="entry name" value="L-asparaginase_N"/>
</dbReference>
<dbReference type="FunFam" id="3.40.50.1170:FF:000001">
    <property type="entry name" value="L-asparaginase 2"/>
    <property type="match status" value="1"/>
</dbReference>
<dbReference type="SMART" id="SM00870">
    <property type="entry name" value="Asparaginase"/>
    <property type="match status" value="1"/>
</dbReference>
<sequence>MKNILVMATGGTIASLPHKDGLAPGLTGEELVERVPLIDSLCHIDVVQPMNIDSTNMRPRDWMQIADGLARHYDDYDGFVVLHGTDTMAYTAAALSYLLQGGSKPIVLTGSQQPMAAPFTDAKLNLYQSLLVATDDAARDVCVVFGGKVIAGTRAHKQRTMSYNAFVSMNFPTLAYVRGDRVLWSGGRPPREKDLPWHRFRAMNDRVIVLRLTPEFRPQIFSLLKDDYDAIILETFGIGGIPDYDGNAFRRAIFDWVDSGRTLVLTTQVPEEGLDLGVYEVGRAYSNHPGILKGADMSTEALVAKTMWALGQSKDPNRVRELFLRPVNHDRSEP</sequence>
<keyword evidence="3" id="KW-0378">Hydrolase</keyword>
<organism evidence="11 12">
    <name type="scientific">Parafannyhessea umbonata</name>
    <dbReference type="NCBI Taxonomy" id="604330"/>
    <lineage>
        <taxon>Bacteria</taxon>
        <taxon>Bacillati</taxon>
        <taxon>Actinomycetota</taxon>
        <taxon>Coriobacteriia</taxon>
        <taxon>Coriobacteriales</taxon>
        <taxon>Atopobiaceae</taxon>
        <taxon>Parafannyhessea</taxon>
    </lineage>
</organism>
<evidence type="ECO:0000256" key="5">
    <source>
        <dbReference type="PIRSR" id="PIRSR001220-1"/>
    </source>
</evidence>
<dbReference type="Proteomes" id="UP000198528">
    <property type="component" value="Unassembled WGS sequence"/>
</dbReference>
<dbReference type="InterPro" id="IPR027473">
    <property type="entry name" value="L-asparaginase_C"/>
</dbReference>
<dbReference type="PIRSF" id="PIRSF001220">
    <property type="entry name" value="L-ASNase_gatD"/>
    <property type="match status" value="1"/>
</dbReference>
<dbReference type="Pfam" id="PF17763">
    <property type="entry name" value="Asparaginase_C"/>
    <property type="match status" value="1"/>
</dbReference>
<reference evidence="12" key="1">
    <citation type="submission" date="2016-10" db="EMBL/GenBank/DDBJ databases">
        <authorList>
            <person name="Varghese N."/>
            <person name="Submissions S."/>
        </authorList>
    </citation>
    <scope>NUCLEOTIDE SEQUENCE [LARGE SCALE GENOMIC DNA]</scope>
    <source>
        <strain evidence="12">DSM 22619</strain>
    </source>
</reference>
<feature type="binding site" evidence="6">
    <location>
        <position position="54"/>
    </location>
    <ligand>
        <name>substrate</name>
    </ligand>
</feature>
<dbReference type="InterPro" id="IPR006034">
    <property type="entry name" value="Asparaginase/glutaminase-like"/>
</dbReference>
<evidence type="ECO:0000256" key="2">
    <source>
        <dbReference type="ARBA" id="ARBA00012920"/>
    </source>
</evidence>
<dbReference type="SFLD" id="SFLDS00057">
    <property type="entry name" value="Glutaminase/Asparaginase"/>
    <property type="match status" value="1"/>
</dbReference>
<dbReference type="PROSITE" id="PS51732">
    <property type="entry name" value="ASN_GLN_ASE_3"/>
    <property type="match status" value="1"/>
</dbReference>
<dbReference type="PROSITE" id="PS00144">
    <property type="entry name" value="ASN_GLN_ASE_1"/>
    <property type="match status" value="1"/>
</dbReference>
<evidence type="ECO:0000313" key="12">
    <source>
        <dbReference type="Proteomes" id="UP000198528"/>
    </source>
</evidence>
<comment type="catalytic activity">
    <reaction evidence="4">
        <text>L-asparagine + H2O = L-aspartate + NH4(+)</text>
        <dbReference type="Rhea" id="RHEA:21016"/>
        <dbReference type="ChEBI" id="CHEBI:15377"/>
        <dbReference type="ChEBI" id="CHEBI:28938"/>
        <dbReference type="ChEBI" id="CHEBI:29991"/>
        <dbReference type="ChEBI" id="CHEBI:58048"/>
        <dbReference type="EC" id="3.5.1.1"/>
    </reaction>
</comment>
<dbReference type="RefSeq" id="WP_090846410.1">
    <property type="nucleotide sequence ID" value="NZ_FMZL01000010.1"/>
</dbReference>
<dbReference type="InterPro" id="IPR006033">
    <property type="entry name" value="AsnA_fam"/>
</dbReference>
<dbReference type="NCBIfam" id="TIGR00519">
    <property type="entry name" value="asnASE_I"/>
    <property type="match status" value="1"/>
</dbReference>
<dbReference type="PANTHER" id="PTHR11707">
    <property type="entry name" value="L-ASPARAGINASE"/>
    <property type="match status" value="1"/>
</dbReference>
<dbReference type="InterPro" id="IPR020827">
    <property type="entry name" value="Asparaginase/glutaminase_AS1"/>
</dbReference>
<dbReference type="EC" id="3.5.1.1" evidence="2"/>
<evidence type="ECO:0000256" key="3">
    <source>
        <dbReference type="ARBA" id="ARBA00022801"/>
    </source>
</evidence>
<feature type="active site" evidence="7">
    <location>
        <position position="12"/>
    </location>
</feature>
<dbReference type="Gene3D" id="3.40.50.1170">
    <property type="entry name" value="L-asparaginase, N-terminal domain"/>
    <property type="match status" value="1"/>
</dbReference>
<dbReference type="InterPro" id="IPR027475">
    <property type="entry name" value="Asparaginase/glutaminase_AS2"/>
</dbReference>
<dbReference type="Gene3D" id="3.40.50.40">
    <property type="match status" value="1"/>
</dbReference>
<dbReference type="PROSITE" id="PS00917">
    <property type="entry name" value="ASN_GLN_ASE_2"/>
    <property type="match status" value="1"/>
</dbReference>